<dbReference type="Proteomes" id="UP001261125">
    <property type="component" value="Unassembled WGS sequence"/>
</dbReference>
<accession>A0ABU3SQ62</accession>
<keyword evidence="2" id="KW-0812">Transmembrane</keyword>
<dbReference type="RefSeq" id="WP_316004954.1">
    <property type="nucleotide sequence ID" value="NZ_JAWDIT010000004.1"/>
</dbReference>
<name>A0ABU3SQ62_9MICO</name>
<evidence type="ECO:0000313" key="3">
    <source>
        <dbReference type="EMBL" id="MDU0346706.1"/>
    </source>
</evidence>
<sequence>MSSPTPPPHAPDDRARAYADAGRTPPAPRYDGGRPSQSLGLIAFLAATAAVVVGVVLAVLAGIQAGGLQQYAGFDGQNDPTTFPADASQKAIAASVLGIAAFAVYGIFALWGFIQGIVAAVKNRGRGWGFAAVAISVLGGIAVIVAFVGGIGIGVGSGA</sequence>
<keyword evidence="2" id="KW-1133">Transmembrane helix</keyword>
<evidence type="ECO:0000256" key="2">
    <source>
        <dbReference type="SAM" id="Phobius"/>
    </source>
</evidence>
<protein>
    <recommendedName>
        <fullName evidence="5">DUF4064 domain-containing protein</fullName>
    </recommendedName>
</protein>
<feature type="region of interest" description="Disordered" evidence="1">
    <location>
        <begin position="1"/>
        <end position="32"/>
    </location>
</feature>
<evidence type="ECO:0008006" key="5">
    <source>
        <dbReference type="Google" id="ProtNLM"/>
    </source>
</evidence>
<proteinExistence type="predicted"/>
<evidence type="ECO:0000313" key="4">
    <source>
        <dbReference type="Proteomes" id="UP001261125"/>
    </source>
</evidence>
<gene>
    <name evidence="3" type="ORF">RWH44_13465</name>
</gene>
<feature type="transmembrane region" description="Helical" evidence="2">
    <location>
        <begin position="128"/>
        <end position="153"/>
    </location>
</feature>
<feature type="transmembrane region" description="Helical" evidence="2">
    <location>
        <begin position="92"/>
        <end position="121"/>
    </location>
</feature>
<reference evidence="3 4" key="1">
    <citation type="submission" date="2023-09" db="EMBL/GenBank/DDBJ databases">
        <title>Microbacterium fusihabitans sp. nov., Microbacterium phycihabitans sp. nov., and Microbacterium cervinum sp. nov., isolated from dried seaweeds of beach.</title>
        <authorList>
            <person name="Lee S.D."/>
        </authorList>
    </citation>
    <scope>NUCLEOTIDE SEQUENCE [LARGE SCALE GENOMIC DNA]</scope>
    <source>
        <strain evidence="3 4">KSW2-29</strain>
    </source>
</reference>
<dbReference type="EMBL" id="JAWDIT010000004">
    <property type="protein sequence ID" value="MDU0346706.1"/>
    <property type="molecule type" value="Genomic_DNA"/>
</dbReference>
<organism evidence="3 4">
    <name type="scientific">Microbacterium phycohabitans</name>
    <dbReference type="NCBI Taxonomy" id="3075993"/>
    <lineage>
        <taxon>Bacteria</taxon>
        <taxon>Bacillati</taxon>
        <taxon>Actinomycetota</taxon>
        <taxon>Actinomycetes</taxon>
        <taxon>Micrococcales</taxon>
        <taxon>Microbacteriaceae</taxon>
        <taxon>Microbacterium</taxon>
    </lineage>
</organism>
<feature type="transmembrane region" description="Helical" evidence="2">
    <location>
        <begin position="39"/>
        <end position="63"/>
    </location>
</feature>
<evidence type="ECO:0000256" key="1">
    <source>
        <dbReference type="SAM" id="MobiDB-lite"/>
    </source>
</evidence>
<comment type="caution">
    <text evidence="3">The sequence shown here is derived from an EMBL/GenBank/DDBJ whole genome shotgun (WGS) entry which is preliminary data.</text>
</comment>
<keyword evidence="4" id="KW-1185">Reference proteome</keyword>
<keyword evidence="2" id="KW-0472">Membrane</keyword>